<dbReference type="Proteomes" id="UP000070449">
    <property type="component" value="Unassembled WGS sequence"/>
</dbReference>
<proteinExistence type="predicted"/>
<organism evidence="2 3">
    <name type="scientific">candidate division WS6 bacterium OLB21</name>
    <dbReference type="NCBI Taxonomy" id="1617427"/>
    <lineage>
        <taxon>Bacteria</taxon>
        <taxon>Candidatus Dojkabacteria</taxon>
    </lineage>
</organism>
<dbReference type="SUPFAM" id="SSF49464">
    <property type="entry name" value="Carboxypeptidase regulatory domain-like"/>
    <property type="match status" value="1"/>
</dbReference>
<keyword evidence="1" id="KW-0812">Transmembrane</keyword>
<feature type="transmembrane region" description="Helical" evidence="1">
    <location>
        <begin position="35"/>
        <end position="63"/>
    </location>
</feature>
<feature type="non-terminal residue" evidence="2">
    <location>
        <position position="1"/>
    </location>
</feature>
<protein>
    <submittedName>
        <fullName evidence="2">Uncharacterized protein</fullName>
    </submittedName>
</protein>
<dbReference type="InterPro" id="IPR008969">
    <property type="entry name" value="CarboxyPept-like_regulatory"/>
</dbReference>
<dbReference type="AlphaFoldDB" id="A0A136KKM6"/>
<dbReference type="EMBL" id="JYPD01000010">
    <property type="protein sequence ID" value="KXK09996.1"/>
    <property type="molecule type" value="Genomic_DNA"/>
</dbReference>
<keyword evidence="1" id="KW-0472">Membrane</keyword>
<comment type="caution">
    <text evidence="2">The sequence shown here is derived from an EMBL/GenBank/DDBJ whole genome shotgun (WGS) entry which is preliminary data.</text>
</comment>
<evidence type="ECO:0000313" key="3">
    <source>
        <dbReference type="Proteomes" id="UP000070449"/>
    </source>
</evidence>
<evidence type="ECO:0000256" key="1">
    <source>
        <dbReference type="SAM" id="Phobius"/>
    </source>
</evidence>
<reference evidence="2 3" key="1">
    <citation type="submission" date="2015-02" db="EMBL/GenBank/DDBJ databases">
        <title>Improved understanding of the partial-nitritation anammox process through 23 genomes representing the majority of the microbial community.</title>
        <authorList>
            <person name="Speth D.R."/>
            <person name="In T Zandt M."/>
            <person name="Guerrero Cruz S."/>
            <person name="Jetten M.S."/>
            <person name="Dutilh B.E."/>
        </authorList>
    </citation>
    <scope>NUCLEOTIDE SEQUENCE [LARGE SCALE GENOMIC DNA]</scope>
    <source>
        <strain evidence="2">OLB21</strain>
    </source>
</reference>
<accession>A0A136KKM6</accession>
<sequence>CQTAGSIPSNVFSDRLRSDGEIEQSTLLRTITESVVPLVLVSSAFALLAANTIAYPQVGLYALAWIKDRKRYLPWGIVYDSRNKKPIPFAVVRLYQEGMLVVERLTDMSGRYGMVADPGSYNLVVEHTDYARIARKLEITEEDSTVSEDFALSIGENSSAATRTKLREVLRTINNLVVLYRICVCDCDHSHLSCTD</sequence>
<keyword evidence="1" id="KW-1133">Transmembrane helix</keyword>
<dbReference type="Gene3D" id="2.60.40.1120">
    <property type="entry name" value="Carboxypeptidase-like, regulatory domain"/>
    <property type="match status" value="1"/>
</dbReference>
<gene>
    <name evidence="2" type="ORF">UZ20_WS6002000077</name>
</gene>
<evidence type="ECO:0000313" key="2">
    <source>
        <dbReference type="EMBL" id="KXK09996.1"/>
    </source>
</evidence>
<name>A0A136KKM6_9BACT</name>